<reference evidence="2" key="1">
    <citation type="journal article" date="2025" name="Aquaculture">
        <title>Assessment of the bioflocculant production and safety properties of Metabacillus hrfriensis sp. nov. based on phenotypic and whole-genome sequencing analysis.</title>
        <authorList>
            <person name="Zhang R."/>
            <person name="Zhao Z."/>
            <person name="Luo L."/>
            <person name="Wang S."/>
            <person name="Guo K."/>
            <person name="Xu W."/>
        </authorList>
    </citation>
    <scope>NUCLEOTIDE SEQUENCE [LARGE SCALE GENOMIC DNA]</scope>
    <source>
        <strain evidence="2">CT-WN-B3</strain>
    </source>
</reference>
<name>A0ACD4RFG1_9BACI</name>
<dbReference type="Proteomes" id="UP001226091">
    <property type="component" value="Chromosome"/>
</dbReference>
<proteinExistence type="predicted"/>
<sequence length="102" mass="11810">MKIKEISYPTSLSKIKNASDDIIDILVELEDGCTYTMVVTTPENFSSLMKREKLSYLLPEPLMLVVSSLTEKNIWKVAEKFAENNAYWLKSYYLTEDNKFVT</sequence>
<gene>
    <name evidence="1" type="ORF">QLQ22_06850</name>
</gene>
<dbReference type="EMBL" id="CP126116">
    <property type="protein sequence ID" value="WHZ59049.1"/>
    <property type="molecule type" value="Genomic_DNA"/>
</dbReference>
<keyword evidence="2" id="KW-1185">Reference proteome</keyword>
<evidence type="ECO:0000313" key="1">
    <source>
        <dbReference type="EMBL" id="WHZ59049.1"/>
    </source>
</evidence>
<organism evidence="1 2">
    <name type="scientific">Metabacillus hrfriensis</name>
    <dbReference type="NCBI Taxonomy" id="3048891"/>
    <lineage>
        <taxon>Bacteria</taxon>
        <taxon>Bacillati</taxon>
        <taxon>Bacillota</taxon>
        <taxon>Bacilli</taxon>
        <taxon>Bacillales</taxon>
        <taxon>Bacillaceae</taxon>
        <taxon>Metabacillus</taxon>
    </lineage>
</organism>
<protein>
    <submittedName>
        <fullName evidence="1">Uncharacterized protein</fullName>
    </submittedName>
</protein>
<accession>A0ACD4RFG1</accession>
<evidence type="ECO:0000313" key="2">
    <source>
        <dbReference type="Proteomes" id="UP001226091"/>
    </source>
</evidence>